<dbReference type="Gene3D" id="1.10.490.10">
    <property type="entry name" value="Globins"/>
    <property type="match status" value="1"/>
</dbReference>
<evidence type="ECO:0000259" key="11">
    <source>
        <dbReference type="PROSITE" id="PS01033"/>
    </source>
</evidence>
<feature type="domain" description="FAD-binding FR-type" evidence="12">
    <location>
        <begin position="150"/>
        <end position="252"/>
    </location>
</feature>
<evidence type="ECO:0000313" key="13">
    <source>
        <dbReference type="EMBL" id="ROR83695.1"/>
    </source>
</evidence>
<keyword evidence="3 10" id="KW-0349">Heme</keyword>
<dbReference type="RefSeq" id="WP_085511486.1">
    <property type="nucleotide sequence ID" value="NZ_FXAP01000002.1"/>
</dbReference>
<dbReference type="EC" id="1.14.12.17" evidence="2"/>
<dbReference type="GO" id="GO:0046872">
    <property type="term" value="F:metal ion binding"/>
    <property type="evidence" value="ECO:0007669"/>
    <property type="project" value="UniProtKB-KW"/>
</dbReference>
<evidence type="ECO:0000256" key="2">
    <source>
        <dbReference type="ARBA" id="ARBA00012229"/>
    </source>
</evidence>
<name>A0A3N2C862_9MICO</name>
<dbReference type="AlphaFoldDB" id="A0A3N2C862"/>
<evidence type="ECO:0000256" key="6">
    <source>
        <dbReference type="ARBA" id="ARBA00023004"/>
    </source>
</evidence>
<dbReference type="InterPro" id="IPR039261">
    <property type="entry name" value="FNR_nucleotide-bd"/>
</dbReference>
<protein>
    <recommendedName>
        <fullName evidence="2">nitric oxide dioxygenase</fullName>
        <ecNumber evidence="2">1.14.12.17</ecNumber>
    </recommendedName>
</protein>
<keyword evidence="7" id="KW-0520">NAD</keyword>
<evidence type="ECO:0000256" key="10">
    <source>
        <dbReference type="RuleBase" id="RU000356"/>
    </source>
</evidence>
<dbReference type="Gene3D" id="2.40.30.10">
    <property type="entry name" value="Translation factors"/>
    <property type="match status" value="1"/>
</dbReference>
<dbReference type="GO" id="GO:0071949">
    <property type="term" value="F:FAD binding"/>
    <property type="evidence" value="ECO:0007669"/>
    <property type="project" value="TreeGrafter"/>
</dbReference>
<comment type="similarity">
    <text evidence="10">Belongs to the globin family.</text>
</comment>
<comment type="similarity">
    <text evidence="1">In the C-terminal section; belongs to the flavoprotein pyridine nucleotide cytochrome reductase family.</text>
</comment>
<dbReference type="InterPro" id="IPR000971">
    <property type="entry name" value="Globin"/>
</dbReference>
<evidence type="ECO:0000256" key="3">
    <source>
        <dbReference type="ARBA" id="ARBA00022617"/>
    </source>
</evidence>
<proteinExistence type="inferred from homology"/>
<feature type="domain" description="Globin" evidence="11">
    <location>
        <begin position="1"/>
        <end position="140"/>
    </location>
</feature>
<sequence>MLTEATRTIIAETAPVIAGRMETITTSFYAALFADHPGLLDGMFSRTNHATGQQAAVLAASIVAFATAASTSEEAPAHLVTRIAHRHASLGVTPEQYQVVYEYLFRAIATDLGDAATSEVVAAWSEVYWLFADVLIAAERRLYGAQANDSHWTPWTVSEKIVTTSTVTEFIFVPADGTPVTPAVAGNYVSLRVTAPDGSSQARAFTLLRPGTGRSIAVKRDPDGDVTPVLHDVIEVGDVIELSNPYGAVVLDDDRSPLVLISAGIGCTPTVSYLEALVATADPRTVLVLHADRSREDFAFADRIASLVDRLPDARMQTWFADDVAAPRLELDHVALPEHATLSICGPLGFMQVLRDTARSLGIPEGRLRYEIFGPDVWLATGRQR</sequence>
<comment type="caution">
    <text evidence="13">The sequence shown here is derived from an EMBL/GenBank/DDBJ whole genome shotgun (WGS) entry which is preliminary data.</text>
</comment>
<evidence type="ECO:0000256" key="4">
    <source>
        <dbReference type="ARBA" id="ARBA00022621"/>
    </source>
</evidence>
<keyword evidence="6" id="KW-0408">Iron</keyword>
<dbReference type="PANTHER" id="PTHR43396:SF3">
    <property type="entry name" value="FLAVOHEMOPROTEIN"/>
    <property type="match status" value="1"/>
</dbReference>
<dbReference type="GO" id="GO:0020037">
    <property type="term" value="F:heme binding"/>
    <property type="evidence" value="ECO:0007669"/>
    <property type="project" value="InterPro"/>
</dbReference>
<evidence type="ECO:0000256" key="1">
    <source>
        <dbReference type="ARBA" id="ARBA00006401"/>
    </source>
</evidence>
<keyword evidence="13" id="KW-0560">Oxidoreductase</keyword>
<dbReference type="InterPro" id="IPR017938">
    <property type="entry name" value="Riboflavin_synthase-like_b-brl"/>
</dbReference>
<dbReference type="GO" id="GO:0046210">
    <property type="term" value="P:nitric oxide catabolic process"/>
    <property type="evidence" value="ECO:0007669"/>
    <property type="project" value="TreeGrafter"/>
</dbReference>
<dbReference type="GO" id="GO:0005344">
    <property type="term" value="F:oxygen carrier activity"/>
    <property type="evidence" value="ECO:0007669"/>
    <property type="project" value="UniProtKB-KW"/>
</dbReference>
<dbReference type="InterPro" id="IPR009050">
    <property type="entry name" value="Globin-like_sf"/>
</dbReference>
<evidence type="ECO:0000256" key="8">
    <source>
        <dbReference type="ARBA" id="ARBA00048649"/>
    </source>
</evidence>
<reference evidence="13 14" key="1">
    <citation type="submission" date="2018-11" db="EMBL/GenBank/DDBJ databases">
        <title>Sequencing the genomes of 1000 actinobacteria strains.</title>
        <authorList>
            <person name="Klenk H.-P."/>
        </authorList>
    </citation>
    <scope>NUCLEOTIDE SEQUENCE [LARGE SCALE GENOMIC DNA]</scope>
    <source>
        <strain evidence="13 14">DSM 14012</strain>
    </source>
</reference>
<gene>
    <name evidence="13" type="ORF">EDD42_3809</name>
</gene>
<dbReference type="EMBL" id="RKHL01000001">
    <property type="protein sequence ID" value="ROR83695.1"/>
    <property type="molecule type" value="Genomic_DNA"/>
</dbReference>
<evidence type="ECO:0000256" key="9">
    <source>
        <dbReference type="ARBA" id="ARBA00049433"/>
    </source>
</evidence>
<dbReference type="Proteomes" id="UP000266915">
    <property type="component" value="Unassembled WGS sequence"/>
</dbReference>
<accession>A0A3N2C862</accession>
<evidence type="ECO:0000256" key="7">
    <source>
        <dbReference type="ARBA" id="ARBA00023027"/>
    </source>
</evidence>
<dbReference type="PANTHER" id="PTHR43396">
    <property type="entry name" value="FLAVOHEMOPROTEIN"/>
    <property type="match status" value="1"/>
</dbReference>
<dbReference type="GO" id="GO:0051537">
    <property type="term" value="F:2 iron, 2 sulfur cluster binding"/>
    <property type="evidence" value="ECO:0007669"/>
    <property type="project" value="UniProtKB-KW"/>
</dbReference>
<dbReference type="PRINTS" id="PR00409">
    <property type="entry name" value="PHDIOXRDTASE"/>
</dbReference>
<dbReference type="GO" id="GO:0019825">
    <property type="term" value="F:oxygen binding"/>
    <property type="evidence" value="ECO:0007669"/>
    <property type="project" value="InterPro"/>
</dbReference>
<dbReference type="Pfam" id="PF00042">
    <property type="entry name" value="Globin"/>
    <property type="match status" value="1"/>
</dbReference>
<dbReference type="Pfam" id="PF00175">
    <property type="entry name" value="NAD_binding_1"/>
    <property type="match status" value="1"/>
</dbReference>
<dbReference type="SUPFAM" id="SSF46458">
    <property type="entry name" value="Globin-like"/>
    <property type="match status" value="1"/>
</dbReference>
<dbReference type="GO" id="GO:0008941">
    <property type="term" value="F:nitric oxide dioxygenase NAD(P)H activity"/>
    <property type="evidence" value="ECO:0007669"/>
    <property type="project" value="UniProtKB-EC"/>
</dbReference>
<keyword evidence="13" id="KW-0223">Dioxygenase</keyword>
<dbReference type="InterPro" id="IPR001433">
    <property type="entry name" value="OxRdtase_FAD/NAD-bd"/>
</dbReference>
<dbReference type="InterPro" id="IPR012292">
    <property type="entry name" value="Globin/Proto"/>
</dbReference>
<dbReference type="Gene3D" id="3.40.50.80">
    <property type="entry name" value="Nucleotide-binding domain of ferredoxin-NADP reductase (FNR) module"/>
    <property type="match status" value="1"/>
</dbReference>
<dbReference type="SUPFAM" id="SSF52343">
    <property type="entry name" value="Ferredoxin reductase-like, C-terminal NADP-linked domain"/>
    <property type="match status" value="1"/>
</dbReference>
<evidence type="ECO:0000313" key="14">
    <source>
        <dbReference type="Proteomes" id="UP000266915"/>
    </source>
</evidence>
<dbReference type="PROSITE" id="PS01033">
    <property type="entry name" value="GLOBIN"/>
    <property type="match status" value="1"/>
</dbReference>
<dbReference type="InterPro" id="IPR017927">
    <property type="entry name" value="FAD-bd_FR_type"/>
</dbReference>
<keyword evidence="4 10" id="KW-0561">Oxygen transport</keyword>
<dbReference type="SUPFAM" id="SSF63380">
    <property type="entry name" value="Riboflavin synthase domain-like"/>
    <property type="match status" value="1"/>
</dbReference>
<evidence type="ECO:0000259" key="12">
    <source>
        <dbReference type="PROSITE" id="PS51384"/>
    </source>
</evidence>
<dbReference type="CDD" id="cd06184">
    <property type="entry name" value="flavohem_like_fad_nad_binding"/>
    <property type="match status" value="1"/>
</dbReference>
<comment type="catalytic activity">
    <reaction evidence="9">
        <text>2 nitric oxide + NADPH + 2 O2 = 2 nitrate + NADP(+) + H(+)</text>
        <dbReference type="Rhea" id="RHEA:19465"/>
        <dbReference type="ChEBI" id="CHEBI:15378"/>
        <dbReference type="ChEBI" id="CHEBI:15379"/>
        <dbReference type="ChEBI" id="CHEBI:16480"/>
        <dbReference type="ChEBI" id="CHEBI:17632"/>
        <dbReference type="ChEBI" id="CHEBI:57783"/>
        <dbReference type="ChEBI" id="CHEBI:58349"/>
        <dbReference type="EC" id="1.14.12.17"/>
    </reaction>
</comment>
<comment type="catalytic activity">
    <reaction evidence="8">
        <text>2 nitric oxide + NADH + 2 O2 = 2 nitrate + NAD(+) + H(+)</text>
        <dbReference type="Rhea" id="RHEA:19469"/>
        <dbReference type="ChEBI" id="CHEBI:15378"/>
        <dbReference type="ChEBI" id="CHEBI:15379"/>
        <dbReference type="ChEBI" id="CHEBI:16480"/>
        <dbReference type="ChEBI" id="CHEBI:17632"/>
        <dbReference type="ChEBI" id="CHEBI:57540"/>
        <dbReference type="ChEBI" id="CHEBI:57945"/>
        <dbReference type="EC" id="1.14.12.17"/>
    </reaction>
</comment>
<keyword evidence="10" id="KW-0813">Transport</keyword>
<organism evidence="13 14">
    <name type="scientific">Plantibacter flavus</name>
    <dbReference type="NCBI Taxonomy" id="150123"/>
    <lineage>
        <taxon>Bacteria</taxon>
        <taxon>Bacillati</taxon>
        <taxon>Actinomycetota</taxon>
        <taxon>Actinomycetes</taxon>
        <taxon>Micrococcales</taxon>
        <taxon>Microbacteriaceae</taxon>
        <taxon>Plantibacter</taxon>
    </lineage>
</organism>
<keyword evidence="5" id="KW-0479">Metal-binding</keyword>
<dbReference type="GO" id="GO:0071500">
    <property type="term" value="P:cellular response to nitrosative stress"/>
    <property type="evidence" value="ECO:0007669"/>
    <property type="project" value="TreeGrafter"/>
</dbReference>
<keyword evidence="14" id="KW-1185">Reference proteome</keyword>
<evidence type="ECO:0000256" key="5">
    <source>
        <dbReference type="ARBA" id="ARBA00022723"/>
    </source>
</evidence>
<dbReference type="PROSITE" id="PS51384">
    <property type="entry name" value="FAD_FR"/>
    <property type="match status" value="1"/>
</dbReference>